<dbReference type="InterPro" id="IPR002123">
    <property type="entry name" value="Plipid/glycerol_acylTrfase"/>
</dbReference>
<dbReference type="STRING" id="83771.SAMN02910357_01612"/>
<keyword evidence="1" id="KW-1133">Transmembrane helix</keyword>
<name>A0A1T4UVJ4_9GAMM</name>
<keyword evidence="4" id="KW-1185">Reference proteome</keyword>
<keyword evidence="1" id="KW-0812">Transmembrane</keyword>
<reference evidence="4" key="1">
    <citation type="submission" date="2017-02" db="EMBL/GenBank/DDBJ databases">
        <authorList>
            <person name="Varghese N."/>
            <person name="Submissions S."/>
        </authorList>
    </citation>
    <scope>NUCLEOTIDE SEQUENCE [LARGE SCALE GENOMIC DNA]</scope>
    <source>
        <strain evidence="4">DSM 3072</strain>
    </source>
</reference>
<feature type="transmembrane region" description="Helical" evidence="1">
    <location>
        <begin position="122"/>
        <end position="141"/>
    </location>
</feature>
<feature type="domain" description="Phospholipid/glycerol acyltransferase" evidence="2">
    <location>
        <begin position="89"/>
        <end position="218"/>
    </location>
</feature>
<evidence type="ECO:0000313" key="3">
    <source>
        <dbReference type="EMBL" id="SKA56635.1"/>
    </source>
</evidence>
<evidence type="ECO:0000313" key="4">
    <source>
        <dbReference type="Proteomes" id="UP000242432"/>
    </source>
</evidence>
<evidence type="ECO:0000256" key="1">
    <source>
        <dbReference type="SAM" id="Phobius"/>
    </source>
</evidence>
<accession>A0A1T4UVJ4</accession>
<keyword evidence="1" id="KW-0472">Membrane</keyword>
<feature type="transmembrane region" description="Helical" evidence="1">
    <location>
        <begin position="12"/>
        <end position="39"/>
    </location>
</feature>
<gene>
    <name evidence="3" type="ORF">SAMN02745213_00046</name>
</gene>
<dbReference type="CDD" id="cd07990">
    <property type="entry name" value="LPLAT_LCLAT1-like"/>
    <property type="match status" value="1"/>
</dbReference>
<protein>
    <submittedName>
        <fullName evidence="3">1-acyl-sn-glycerol-3-phosphate acyltransferases</fullName>
    </submittedName>
</protein>
<keyword evidence="3" id="KW-0012">Acyltransferase</keyword>
<dbReference type="RefSeq" id="WP_078927723.1">
    <property type="nucleotide sequence ID" value="NZ_FUXX01000001.1"/>
</dbReference>
<sequence length="305" mass="35624">MLSFLPGPLLFIINSLLIAFNVILIATPILLLGIVKILLPFDFIKKFVDSCNYYLYKIWVVDNRMLMSLTNDIRWHITGDEIPSTRKSCIVLSNHISWLDILFIGAVYGGRIPITKFFMKQNLIYIPFVGLACYTLGMPFLKRYPKEKLLKNPALRTKDVETTKKVCRELVKFPSSLINFCEGTRYTPEKAKKAKSTYRHLMPPKAASLGVALSEIYDEVEYIFNTTFYYPENSKGAFMDMMFGRIKNVYVNIEILEKNDRLRGNYLEDKTFKHDFTMYLRELWEKKDLVIDQMEADYKEQSSKQ</sequence>
<dbReference type="SUPFAM" id="SSF69593">
    <property type="entry name" value="Glycerol-3-phosphate (1)-acyltransferase"/>
    <property type="match status" value="1"/>
</dbReference>
<keyword evidence="3" id="KW-0808">Transferase</keyword>
<evidence type="ECO:0000259" key="2">
    <source>
        <dbReference type="SMART" id="SM00563"/>
    </source>
</evidence>
<dbReference type="PANTHER" id="PTHR10983">
    <property type="entry name" value="1-ACYLGLYCEROL-3-PHOSPHATE ACYLTRANSFERASE-RELATED"/>
    <property type="match status" value="1"/>
</dbReference>
<dbReference type="Pfam" id="PF01553">
    <property type="entry name" value="Acyltransferase"/>
    <property type="match status" value="1"/>
</dbReference>
<proteinExistence type="predicted"/>
<dbReference type="NCBIfam" id="NF010621">
    <property type="entry name" value="PRK14014.1"/>
    <property type="match status" value="1"/>
</dbReference>
<dbReference type="GO" id="GO:0016746">
    <property type="term" value="F:acyltransferase activity"/>
    <property type="evidence" value="ECO:0007669"/>
    <property type="project" value="UniProtKB-KW"/>
</dbReference>
<dbReference type="EMBL" id="FUXX01000001">
    <property type="protein sequence ID" value="SKA56635.1"/>
    <property type="molecule type" value="Genomic_DNA"/>
</dbReference>
<dbReference type="Proteomes" id="UP000242432">
    <property type="component" value="Unassembled WGS sequence"/>
</dbReference>
<organism evidence="3 4">
    <name type="scientific">Succinivibrio dextrinosolvens DSM 3072</name>
    <dbReference type="NCBI Taxonomy" id="1123324"/>
    <lineage>
        <taxon>Bacteria</taxon>
        <taxon>Pseudomonadati</taxon>
        <taxon>Pseudomonadota</taxon>
        <taxon>Gammaproteobacteria</taxon>
        <taxon>Aeromonadales</taxon>
        <taxon>Succinivibrionaceae</taxon>
        <taxon>Succinivibrio</taxon>
    </lineage>
</organism>
<dbReference type="SMART" id="SM00563">
    <property type="entry name" value="PlsC"/>
    <property type="match status" value="1"/>
</dbReference>
<dbReference type="PANTHER" id="PTHR10983:SF16">
    <property type="entry name" value="LYSOCARDIOLIPIN ACYLTRANSFERASE 1"/>
    <property type="match status" value="1"/>
</dbReference>
<dbReference type="AlphaFoldDB" id="A0A1T4UVJ4"/>